<comment type="subcellular location">
    <subcellularLocation>
        <location evidence="2">Nucleus</location>
    </subcellularLocation>
</comment>
<dbReference type="GO" id="GO:0045814">
    <property type="term" value="P:negative regulation of gene expression, epigenetic"/>
    <property type="evidence" value="ECO:0007669"/>
    <property type="project" value="UniProtKB-ARBA"/>
</dbReference>
<reference evidence="14 15" key="1">
    <citation type="submission" date="2012-08" db="EMBL/GenBank/DDBJ databases">
        <title>Oryza genome evolution.</title>
        <authorList>
            <person name="Wing R.A."/>
        </authorList>
    </citation>
    <scope>NUCLEOTIDE SEQUENCE</scope>
</reference>
<feature type="compositionally biased region" description="Polar residues" evidence="11">
    <location>
        <begin position="35"/>
        <end position="52"/>
    </location>
</feature>
<evidence type="ECO:0000256" key="6">
    <source>
        <dbReference type="ARBA" id="ARBA00023002"/>
    </source>
</evidence>
<keyword evidence="9" id="KW-0804">Transcription</keyword>
<dbReference type="SMART" id="SM00558">
    <property type="entry name" value="JmjC"/>
    <property type="match status" value="1"/>
</dbReference>
<dbReference type="EnsemblPlants" id="LPERR05G05260.2">
    <property type="protein sequence ID" value="LPERR05G05260.2"/>
    <property type="gene ID" value="LPERR05G05260"/>
</dbReference>
<dbReference type="eggNOG" id="KOG1246">
    <property type="taxonomic scope" value="Eukaryota"/>
</dbReference>
<evidence type="ECO:0000256" key="7">
    <source>
        <dbReference type="ARBA" id="ARBA00023004"/>
    </source>
</evidence>
<dbReference type="GO" id="GO:0034647">
    <property type="term" value="F:histone H3K4me/H3K4me2/H3K4me3 demethylase activity"/>
    <property type="evidence" value="ECO:0007669"/>
    <property type="project" value="TreeGrafter"/>
</dbReference>
<feature type="compositionally biased region" description="Polar residues" evidence="11">
    <location>
        <begin position="749"/>
        <end position="760"/>
    </location>
</feature>
<feature type="region of interest" description="Disordered" evidence="11">
    <location>
        <begin position="34"/>
        <end position="85"/>
    </location>
</feature>
<sequence>MMGTECITTILNEDTEPSIPPGFGPFAALALRGMQNDTKPADTHSTSVQALQSIRKDSEECQSSSAISRSDTPCSTSGSQTCRKSLRNRPPIDYSRFEHISDEDSDVEIVEKGVSSTRRRQQLPKGVLRGCAECSDCQKVIAKWNPAGACRPALDEAPVFYPTEEEFEDTLKYIESIRPMAEPYGICRIVPPSSWKPPCLLKDKSIWEGSKFSTRVQKVDKLQNRKSSKKSKRGGGMKRRKLSEPEENSAIGHTQIGIQQNPERFGFEPGPEFTLESFQKYADDFSKQYFRKDTSMDSVPSVEEIEGEYWRIVERPTEEIEVIYGADLETGTFGSGFPKSSPETKSDVEDKYAQSGWNLNNLPRLQGSVLSFEGGDISGVLVPWVYVGMCFSSFCWMWYGAPGKDAENLESAMRKHLPDLFEEQPDLLHNLVTQFSPSLLKSEGVQVYRCVQHEGEFVLTFPRAYHAGFNCGFNCAEAVNVAPIDWLPIGQNAVELYREQARKITISHDKLLLGAAREAIRAQWDILFLKRNTADNMRWKNICGADSTICKALKARIETELAQRKILGILSQSRKMDAEFDSVDRECALCYYDLHLSASGCPCCPEKYACLVHAKQLCSCDWEKRFFLFRYDVNELNILADALGGKLSAVHRWGVSDLGLTLSSCVKREKVQDSMTVRRLTDGPRRSYMSQASAVSLVPSFSSNGQKDEGNKILKIDSPQTHNACPSVEQVKSENISPSKEPCVRNELSCPTNSDTTRPQYNELGGHKGSVPGLSVSSSQPFSSNGASRPISASSASMKIVQGLVASKGCIQASSRTGDSRLLLSEHHNRSPTMIHDGTNMKSILQSSNSSHRLMASDYTATQYHSSNDQLLVTPGTNASVMTLKDSSQVHTASSHQFGRTGPVTQSASHEASPSASAMKSFVDLPAMKSQCAPFTQGSAHTGLGGRLQQPNFGNQQPNDGRFQQPNFGNQQPNDGRLQKPNFGNQQPNDGRLQQPNFGNQQPNDGHFQRTSESLPGVEARARGHPIVMQQPALEIHNRNGGAQKGPRIANVVHRFKCSVEPLEIGVALSGTLWSSSQAIFLKGFRSRVKYFSIVDPTQMAYYISEILDAGMQGPLFMVTLENCPGETFINLSPTKCWNMVRERLNMEIRRQLNMGRPNLPTLQPPGSIDGLEMFGLLSPSIVQAIEARDRDRVCTEYWRSRPHGVIEDPNNRHMLPQGPPLLALRGLIQRANRDELQVLRSFMMNSNNMDNSSRQQAAHIIEEEIAKRWC</sequence>
<feature type="compositionally biased region" description="Polar residues" evidence="11">
    <location>
        <begin position="886"/>
        <end position="906"/>
    </location>
</feature>
<dbReference type="Pfam" id="PF02375">
    <property type="entry name" value="JmjN"/>
    <property type="match status" value="1"/>
</dbReference>
<reference evidence="14 15" key="2">
    <citation type="submission" date="2013-12" db="EMBL/GenBank/DDBJ databases">
        <authorList>
            <person name="Yu Y."/>
            <person name="Lee S."/>
            <person name="de Baynast K."/>
            <person name="Wissotski M."/>
            <person name="Liu L."/>
            <person name="Talag J."/>
            <person name="Goicoechea J."/>
            <person name="Angelova A."/>
            <person name="Jetty R."/>
            <person name="Kudrna D."/>
            <person name="Golser W."/>
            <person name="Rivera L."/>
            <person name="Zhang J."/>
            <person name="Wing R."/>
        </authorList>
    </citation>
    <scope>NUCLEOTIDE SEQUENCE</scope>
</reference>
<dbReference type="Pfam" id="PF02373">
    <property type="entry name" value="JmjC"/>
    <property type="match status" value="1"/>
</dbReference>
<evidence type="ECO:0000256" key="3">
    <source>
        <dbReference type="ARBA" id="ARBA00022723"/>
    </source>
</evidence>
<organism evidence="14 15">
    <name type="scientific">Leersia perrieri</name>
    <dbReference type="NCBI Taxonomy" id="77586"/>
    <lineage>
        <taxon>Eukaryota</taxon>
        <taxon>Viridiplantae</taxon>
        <taxon>Streptophyta</taxon>
        <taxon>Embryophyta</taxon>
        <taxon>Tracheophyta</taxon>
        <taxon>Spermatophyta</taxon>
        <taxon>Magnoliopsida</taxon>
        <taxon>Liliopsida</taxon>
        <taxon>Poales</taxon>
        <taxon>Poaceae</taxon>
        <taxon>BOP clade</taxon>
        <taxon>Oryzoideae</taxon>
        <taxon>Oryzeae</taxon>
        <taxon>Oryzinae</taxon>
        <taxon>Leersia</taxon>
    </lineage>
</organism>
<feature type="region of interest" description="Disordered" evidence="11">
    <location>
        <begin position="934"/>
        <end position="1012"/>
    </location>
</feature>
<dbReference type="Gramene" id="LPERR05G05260.2">
    <property type="protein sequence ID" value="LPERR05G05260.2"/>
    <property type="gene ID" value="LPERR05G05260"/>
</dbReference>
<dbReference type="Pfam" id="PF02928">
    <property type="entry name" value="zf-C5HC2"/>
    <property type="match status" value="1"/>
</dbReference>
<keyword evidence="7" id="KW-0408">Iron</keyword>
<dbReference type="AlphaFoldDB" id="A0A0D9WDN3"/>
<keyword evidence="6" id="KW-0560">Oxidoreductase</keyword>
<dbReference type="InterPro" id="IPR003347">
    <property type="entry name" value="JmjC_dom"/>
</dbReference>
<evidence type="ECO:0008006" key="16">
    <source>
        <dbReference type="Google" id="ProtNLM"/>
    </source>
</evidence>
<feature type="region of interest" description="Disordered" evidence="11">
    <location>
        <begin position="729"/>
        <end position="791"/>
    </location>
</feature>
<dbReference type="Gramene" id="LPERR05G05260.4">
    <property type="protein sequence ID" value="LPERR05G05260.4"/>
    <property type="gene ID" value="LPERR05G05260"/>
</dbReference>
<feature type="compositionally biased region" description="Basic residues" evidence="11">
    <location>
        <begin position="224"/>
        <end position="241"/>
    </location>
</feature>
<dbReference type="PANTHER" id="PTHR10694">
    <property type="entry name" value="LYSINE-SPECIFIC DEMETHYLASE"/>
    <property type="match status" value="1"/>
</dbReference>
<evidence type="ECO:0000256" key="1">
    <source>
        <dbReference type="ARBA" id="ARBA00001954"/>
    </source>
</evidence>
<feature type="domain" description="JmjC" evidence="13">
    <location>
        <begin position="351"/>
        <end position="498"/>
    </location>
</feature>
<dbReference type="Gramene" id="LPERR05G05260.3">
    <property type="protein sequence ID" value="LPERR05G05260.3"/>
    <property type="gene ID" value="LPERR05G05260"/>
</dbReference>
<dbReference type="InterPro" id="IPR004198">
    <property type="entry name" value="Znf_C5HC2"/>
</dbReference>
<dbReference type="Gene3D" id="3.30.160.360">
    <property type="match status" value="1"/>
</dbReference>
<dbReference type="STRING" id="77586.A0A0D9WDN3"/>
<dbReference type="PROSITE" id="PS51543">
    <property type="entry name" value="FYRC"/>
    <property type="match status" value="1"/>
</dbReference>
<dbReference type="PANTHER" id="PTHR10694:SF113">
    <property type="entry name" value="PROTEIN JUMONJI"/>
    <property type="match status" value="1"/>
</dbReference>
<dbReference type="Proteomes" id="UP000032180">
    <property type="component" value="Chromosome 5"/>
</dbReference>
<feature type="compositionally biased region" description="Polar residues" evidence="11">
    <location>
        <begin position="775"/>
        <end position="791"/>
    </location>
</feature>
<dbReference type="HOGENOM" id="CLU_000991_8_0_1"/>
<keyword evidence="15" id="KW-1185">Reference proteome</keyword>
<feature type="compositionally biased region" description="Polar residues" evidence="11">
    <location>
        <begin position="61"/>
        <end position="83"/>
    </location>
</feature>
<evidence type="ECO:0000313" key="14">
    <source>
        <dbReference type="EnsemblPlants" id="LPERR05G05260.2"/>
    </source>
</evidence>
<keyword evidence="8" id="KW-0805">Transcription regulation</keyword>
<dbReference type="Pfam" id="PF05965">
    <property type="entry name" value="FYRC"/>
    <property type="match status" value="1"/>
</dbReference>
<dbReference type="FunFam" id="3.30.160.360:FF:000005">
    <property type="entry name" value="Putative lysine-specific demethylase JMJ16"/>
    <property type="match status" value="1"/>
</dbReference>
<keyword evidence="3" id="KW-0479">Metal-binding</keyword>
<keyword evidence="5" id="KW-0223">Dioxygenase</keyword>
<feature type="region of interest" description="Disordered" evidence="11">
    <location>
        <begin position="218"/>
        <end position="249"/>
    </location>
</feature>
<keyword evidence="4" id="KW-0156">Chromatin regulator</keyword>
<dbReference type="PROSITE" id="PS51542">
    <property type="entry name" value="FYRN"/>
    <property type="match status" value="1"/>
</dbReference>
<dbReference type="SMART" id="SM00542">
    <property type="entry name" value="FYRC"/>
    <property type="match status" value="1"/>
</dbReference>
<dbReference type="Pfam" id="PF05964">
    <property type="entry name" value="FYRN"/>
    <property type="match status" value="1"/>
</dbReference>
<dbReference type="GO" id="GO:0046872">
    <property type="term" value="F:metal ion binding"/>
    <property type="evidence" value="ECO:0007669"/>
    <property type="project" value="UniProtKB-KW"/>
</dbReference>
<feature type="compositionally biased region" description="Low complexity" evidence="11">
    <location>
        <begin position="963"/>
        <end position="974"/>
    </location>
</feature>
<evidence type="ECO:0000256" key="10">
    <source>
        <dbReference type="ARBA" id="ARBA00023242"/>
    </source>
</evidence>
<proteinExistence type="predicted"/>
<dbReference type="GO" id="GO:0000785">
    <property type="term" value="C:chromatin"/>
    <property type="evidence" value="ECO:0007669"/>
    <property type="project" value="TreeGrafter"/>
</dbReference>
<dbReference type="Gene3D" id="2.60.120.650">
    <property type="entry name" value="Cupin"/>
    <property type="match status" value="1"/>
</dbReference>
<dbReference type="SUPFAM" id="SSF51197">
    <property type="entry name" value="Clavaminate synthase-like"/>
    <property type="match status" value="1"/>
</dbReference>
<feature type="region of interest" description="Disordered" evidence="11">
    <location>
        <begin position="886"/>
        <end position="917"/>
    </location>
</feature>
<feature type="domain" description="JmjN" evidence="12">
    <location>
        <begin position="157"/>
        <end position="198"/>
    </location>
</feature>
<dbReference type="PROSITE" id="PS51184">
    <property type="entry name" value="JMJC"/>
    <property type="match status" value="1"/>
</dbReference>
<dbReference type="Gramene" id="LPERR05G05260.1">
    <property type="protein sequence ID" value="LPERR05G05260.1"/>
    <property type="gene ID" value="LPERR05G05260"/>
</dbReference>
<dbReference type="PROSITE" id="PS51183">
    <property type="entry name" value="JMJN"/>
    <property type="match status" value="1"/>
</dbReference>
<dbReference type="SMART" id="SM00545">
    <property type="entry name" value="JmjN"/>
    <property type="match status" value="1"/>
</dbReference>
<evidence type="ECO:0000256" key="2">
    <source>
        <dbReference type="ARBA" id="ARBA00004123"/>
    </source>
</evidence>
<dbReference type="EnsemblPlants" id="LPERR05G05260.3">
    <property type="protein sequence ID" value="LPERR05G05260.3"/>
    <property type="gene ID" value="LPERR05G05260"/>
</dbReference>
<evidence type="ECO:0000313" key="15">
    <source>
        <dbReference type="Proteomes" id="UP000032180"/>
    </source>
</evidence>
<dbReference type="InterPro" id="IPR003888">
    <property type="entry name" value="FYrich_N"/>
</dbReference>
<evidence type="ECO:0000256" key="8">
    <source>
        <dbReference type="ARBA" id="ARBA00023015"/>
    </source>
</evidence>
<dbReference type="SMART" id="SM00541">
    <property type="entry name" value="FYRN"/>
    <property type="match status" value="1"/>
</dbReference>
<evidence type="ECO:0000256" key="11">
    <source>
        <dbReference type="SAM" id="MobiDB-lite"/>
    </source>
</evidence>
<reference evidence="14" key="3">
    <citation type="submission" date="2015-04" db="UniProtKB">
        <authorList>
            <consortium name="EnsemblPlants"/>
        </authorList>
    </citation>
    <scope>IDENTIFICATION</scope>
</reference>
<comment type="cofactor">
    <cofactor evidence="1">
        <name>Fe(2+)</name>
        <dbReference type="ChEBI" id="CHEBI:29033"/>
    </cofactor>
</comment>
<feature type="compositionally biased region" description="Polar residues" evidence="11">
    <location>
        <begin position="982"/>
        <end position="1012"/>
    </location>
</feature>
<name>A0A0D9WDN3_9ORYZ</name>
<evidence type="ECO:0000259" key="13">
    <source>
        <dbReference type="PROSITE" id="PS51184"/>
    </source>
</evidence>
<evidence type="ECO:0000256" key="9">
    <source>
        <dbReference type="ARBA" id="ARBA00023163"/>
    </source>
</evidence>
<evidence type="ECO:0000259" key="12">
    <source>
        <dbReference type="PROSITE" id="PS51183"/>
    </source>
</evidence>
<evidence type="ECO:0000256" key="5">
    <source>
        <dbReference type="ARBA" id="ARBA00022964"/>
    </source>
</evidence>
<dbReference type="InterPro" id="IPR003349">
    <property type="entry name" value="JmjN"/>
</dbReference>
<feature type="compositionally biased region" description="Low complexity" evidence="11">
    <location>
        <begin position="907"/>
        <end position="917"/>
    </location>
</feature>
<dbReference type="EnsemblPlants" id="LPERR05G05260.1">
    <property type="protein sequence ID" value="LPERR05G05260.1"/>
    <property type="gene ID" value="LPERR05G05260"/>
</dbReference>
<accession>A0A0D9WDN3</accession>
<protein>
    <recommendedName>
        <fullName evidence="16">JmjC domain-containing protein</fullName>
    </recommendedName>
</protein>
<dbReference type="InterPro" id="IPR003889">
    <property type="entry name" value="FYrich_C"/>
</dbReference>
<keyword evidence="10" id="KW-0539">Nucleus</keyword>
<dbReference type="GO" id="GO:0005634">
    <property type="term" value="C:nucleus"/>
    <property type="evidence" value="ECO:0007669"/>
    <property type="project" value="UniProtKB-SubCell"/>
</dbReference>
<feature type="compositionally biased region" description="Polar residues" evidence="11">
    <location>
        <begin position="949"/>
        <end position="959"/>
    </location>
</feature>
<dbReference type="EnsemblPlants" id="LPERR05G05260.4">
    <property type="protein sequence ID" value="LPERR05G05260.4"/>
    <property type="gene ID" value="LPERR05G05260"/>
</dbReference>
<evidence type="ECO:0000256" key="4">
    <source>
        <dbReference type="ARBA" id="ARBA00022853"/>
    </source>
</evidence>